<dbReference type="EMBL" id="LT629709">
    <property type="protein sequence ID" value="SDO15623.1"/>
    <property type="molecule type" value="Genomic_DNA"/>
</dbReference>
<reference evidence="4" key="2">
    <citation type="submission" date="2017-01" db="EMBL/GenBank/DDBJ databases">
        <authorList>
            <person name="Poblete-Castro I."/>
        </authorList>
    </citation>
    <scope>NUCLEOTIDE SEQUENCE [LARGE SCALE GENOMIC DNA]</scope>
    <source>
        <strain evidence="4">DSM 18361 / CCUG 53116 / MT1</strain>
    </source>
</reference>
<dbReference type="RefSeq" id="WP_075944897.1">
    <property type="nucleotide sequence ID" value="NZ_LT629709.1"/>
</dbReference>
<evidence type="ECO:0000313" key="1">
    <source>
        <dbReference type="EMBL" id="KAB0488744.1"/>
    </source>
</evidence>
<protein>
    <submittedName>
        <fullName evidence="3">Uncharacterized short protein YbdD, DUF466 family</fullName>
    </submittedName>
    <submittedName>
        <fullName evidence="1">YbdD/YjiX family protein</fullName>
    </submittedName>
</protein>
<reference evidence="1 6" key="4">
    <citation type="submission" date="2019-09" db="EMBL/GenBank/DDBJ databases">
        <title>Draft genome sequences of 48 bacterial type strains from the CCUG.</title>
        <authorList>
            <person name="Tunovic T."/>
            <person name="Pineiro-Iglesias B."/>
            <person name="Unosson C."/>
            <person name="Inganas E."/>
            <person name="Ohlen M."/>
            <person name="Cardew S."/>
            <person name="Jensie-Markopoulos S."/>
            <person name="Salva-Serra F."/>
            <person name="Jaen-Luchoro D."/>
            <person name="Karlsson R."/>
            <person name="Svensson-Stadler L."/>
            <person name="Chun J."/>
            <person name="Moore E."/>
        </authorList>
    </citation>
    <scope>NUCLEOTIDE SEQUENCE [LARGE SCALE GENOMIC DNA]</scope>
    <source>
        <strain evidence="1 6">CCUG 53116</strain>
    </source>
</reference>
<reference evidence="2" key="3">
    <citation type="submission" date="2017-01" db="EMBL/GenBank/DDBJ databases">
        <authorList>
            <person name="Mah S.A."/>
            <person name="Swanson W.J."/>
            <person name="Moy G.W."/>
            <person name="Vacquier V.D."/>
        </authorList>
    </citation>
    <scope>NUCLEOTIDE SEQUENCE [LARGE SCALE GENOMIC DNA]</scope>
    <source>
        <strain evidence="2">MT1</strain>
    </source>
</reference>
<organism evidence="3 5">
    <name type="scientific">Pseudomonas reinekei</name>
    <dbReference type="NCBI Taxonomy" id="395598"/>
    <lineage>
        <taxon>Bacteria</taxon>
        <taxon>Pseudomonadati</taxon>
        <taxon>Pseudomonadota</taxon>
        <taxon>Gammaproteobacteria</taxon>
        <taxon>Pseudomonadales</taxon>
        <taxon>Pseudomonadaceae</taxon>
        <taxon>Pseudomonas</taxon>
    </lineage>
</organism>
<dbReference type="PANTHER" id="PTHR38453">
    <property type="entry name" value="CYTOPLASMIC PROTEIN-RELATED"/>
    <property type="match status" value="1"/>
</dbReference>
<accession>A0A1H0H933</accession>
<dbReference type="InterPro" id="IPR007423">
    <property type="entry name" value="Sel_put"/>
</dbReference>
<dbReference type="AlphaFoldDB" id="A0A1H0H933"/>
<proteinExistence type="predicted"/>
<evidence type="ECO:0000313" key="3">
    <source>
        <dbReference type="EMBL" id="SDO15623.1"/>
    </source>
</evidence>
<dbReference type="EMBL" id="MSTQ01000001">
    <property type="protein sequence ID" value="OLU06241.1"/>
    <property type="molecule type" value="Genomic_DNA"/>
</dbReference>
<sequence length="66" mass="7676">MFRKLQQAARFLSQSGRSMVGMPDYDNYVAQMAIKQPGEPVMSYEAFFRERQEARFGRGKCNTRCC</sequence>
<evidence type="ECO:0000313" key="5">
    <source>
        <dbReference type="Proteomes" id="UP000198549"/>
    </source>
</evidence>
<dbReference type="EMBL" id="VZPS01000001">
    <property type="protein sequence ID" value="KAB0488744.1"/>
    <property type="molecule type" value="Genomic_DNA"/>
</dbReference>
<dbReference type="PANTHER" id="PTHR38453:SF1">
    <property type="entry name" value="CYTOPLASMIC PROTEIN"/>
    <property type="match status" value="1"/>
</dbReference>
<dbReference type="Proteomes" id="UP000186756">
    <property type="component" value="Unassembled WGS sequence"/>
</dbReference>
<dbReference type="OrthoDB" id="9814284at2"/>
<evidence type="ECO:0000313" key="2">
    <source>
        <dbReference type="EMBL" id="OLU06241.1"/>
    </source>
</evidence>
<reference evidence="3 5" key="1">
    <citation type="submission" date="2016-10" db="EMBL/GenBank/DDBJ databases">
        <authorList>
            <person name="de Groot N.N."/>
        </authorList>
    </citation>
    <scope>NUCLEOTIDE SEQUENCE [LARGE SCALE GENOMIC DNA]</scope>
    <source>
        <strain evidence="3 5">BS3776</strain>
    </source>
</reference>
<gene>
    <name evidence="2" type="ORF">BVK86_02460</name>
    <name evidence="1" type="ORF">F7R15_02465</name>
    <name evidence="3" type="ORF">SAMN04490202_0009</name>
</gene>
<evidence type="ECO:0000313" key="6">
    <source>
        <dbReference type="Proteomes" id="UP000460142"/>
    </source>
</evidence>
<evidence type="ECO:0000313" key="4">
    <source>
        <dbReference type="Proteomes" id="UP000186756"/>
    </source>
</evidence>
<dbReference type="Proteomes" id="UP000198549">
    <property type="component" value="Chromosome I"/>
</dbReference>
<keyword evidence="4" id="KW-1185">Reference proteome</keyword>
<dbReference type="Proteomes" id="UP000460142">
    <property type="component" value="Unassembled WGS sequence"/>
</dbReference>
<dbReference type="Pfam" id="PF04328">
    <property type="entry name" value="Sel_put"/>
    <property type="match status" value="1"/>
</dbReference>
<name>A0A1H0H933_PSERE</name>